<dbReference type="InterPro" id="IPR029031">
    <property type="entry name" value="Gingipain_N_sf"/>
</dbReference>
<name>X1M8V0_9ZZZZ</name>
<protein>
    <recommendedName>
        <fullName evidence="2">Gingipain domain-containing protein</fullName>
    </recommendedName>
</protein>
<gene>
    <name evidence="3" type="ORF">S06H3_24808</name>
</gene>
<dbReference type="AlphaFoldDB" id="X1M8V0"/>
<dbReference type="GO" id="GO:0008234">
    <property type="term" value="F:cysteine-type peptidase activity"/>
    <property type="evidence" value="ECO:0007669"/>
    <property type="project" value="InterPro"/>
</dbReference>
<comment type="caution">
    <text evidence="3">The sequence shown here is derived from an EMBL/GenBank/DDBJ whole genome shotgun (WGS) entry which is preliminary data.</text>
</comment>
<evidence type="ECO:0000313" key="3">
    <source>
        <dbReference type="EMBL" id="GAI28057.1"/>
    </source>
</evidence>
<proteinExistence type="predicted"/>
<reference evidence="3" key="1">
    <citation type="journal article" date="2014" name="Front. Microbiol.">
        <title>High frequency of phylogenetically diverse reductive dehalogenase-homologous genes in deep subseafloor sedimentary metagenomes.</title>
        <authorList>
            <person name="Kawai M."/>
            <person name="Futagami T."/>
            <person name="Toyoda A."/>
            <person name="Takaki Y."/>
            <person name="Nishi S."/>
            <person name="Hori S."/>
            <person name="Arai W."/>
            <person name="Tsubouchi T."/>
            <person name="Morono Y."/>
            <person name="Uchiyama I."/>
            <person name="Ito T."/>
            <person name="Fujiyama A."/>
            <person name="Inagaki F."/>
            <person name="Takami H."/>
        </authorList>
    </citation>
    <scope>NUCLEOTIDE SEQUENCE</scope>
    <source>
        <strain evidence="3">Expedition CK06-06</strain>
    </source>
</reference>
<keyword evidence="1" id="KW-0732">Signal</keyword>
<sequence length="93" mass="10566">PEQVYNEFSSGSPDVSAIRNFMKMLYDRAAIEKDIPKYLLLFGDGSYDNLSDHEENTAYILTYQSENSLIPTLSFVTDDFFGLLDDEIIVLGK</sequence>
<dbReference type="Pfam" id="PF01364">
    <property type="entry name" value="Peptidase_C25"/>
    <property type="match status" value="1"/>
</dbReference>
<dbReference type="EMBL" id="BARV01013974">
    <property type="protein sequence ID" value="GAI28057.1"/>
    <property type="molecule type" value="Genomic_DNA"/>
</dbReference>
<dbReference type="InterPro" id="IPR001769">
    <property type="entry name" value="Gingipain"/>
</dbReference>
<feature type="domain" description="Gingipain" evidence="2">
    <location>
        <begin position="2"/>
        <end position="86"/>
    </location>
</feature>
<dbReference type="SUPFAM" id="SSF52129">
    <property type="entry name" value="Caspase-like"/>
    <property type="match status" value="1"/>
</dbReference>
<evidence type="ECO:0000259" key="2">
    <source>
        <dbReference type="Pfam" id="PF01364"/>
    </source>
</evidence>
<organism evidence="3">
    <name type="scientific">marine sediment metagenome</name>
    <dbReference type="NCBI Taxonomy" id="412755"/>
    <lineage>
        <taxon>unclassified sequences</taxon>
        <taxon>metagenomes</taxon>
        <taxon>ecological metagenomes</taxon>
    </lineage>
</organism>
<dbReference type="InterPro" id="IPR029030">
    <property type="entry name" value="Caspase-like_dom_sf"/>
</dbReference>
<dbReference type="Gene3D" id="3.40.50.10390">
    <property type="entry name" value="Gingipain r, domain 1"/>
    <property type="match status" value="1"/>
</dbReference>
<evidence type="ECO:0000256" key="1">
    <source>
        <dbReference type="ARBA" id="ARBA00022729"/>
    </source>
</evidence>
<feature type="non-terminal residue" evidence="3">
    <location>
        <position position="1"/>
    </location>
</feature>
<accession>X1M8V0</accession>
<dbReference type="GO" id="GO:0006508">
    <property type="term" value="P:proteolysis"/>
    <property type="evidence" value="ECO:0007669"/>
    <property type="project" value="InterPro"/>
</dbReference>